<proteinExistence type="predicted"/>
<dbReference type="EMBL" id="JBHSWH010000001">
    <property type="protein sequence ID" value="MFC6706323.1"/>
    <property type="molecule type" value="Genomic_DNA"/>
</dbReference>
<keyword evidence="1" id="KW-0326">Glycosidase</keyword>
<name>A0ABW2AHK7_9MICO</name>
<dbReference type="InterPro" id="IPR031100">
    <property type="entry name" value="LOG_fam"/>
</dbReference>
<dbReference type="InterPro" id="IPR041164">
    <property type="entry name" value="LDcluster4"/>
</dbReference>
<reference evidence="2" key="1">
    <citation type="journal article" date="2019" name="Int. J. Syst. Evol. Microbiol.">
        <title>The Global Catalogue of Microorganisms (GCM) 10K type strain sequencing project: providing services to taxonomists for standard genome sequencing and annotation.</title>
        <authorList>
            <consortium name="The Broad Institute Genomics Platform"/>
            <consortium name="The Broad Institute Genome Sequencing Center for Infectious Disease"/>
            <person name="Wu L."/>
            <person name="Ma J."/>
        </authorList>
    </citation>
    <scope>NUCLEOTIDE SEQUENCE [LARGE SCALE GENOMIC DNA]</scope>
    <source>
        <strain evidence="2">CCUG 58127</strain>
    </source>
</reference>
<keyword evidence="2" id="KW-1185">Reference proteome</keyword>
<dbReference type="PANTHER" id="PTHR43393">
    <property type="entry name" value="CYTOKININ RIBOSIDE 5'-MONOPHOSPHATE PHOSPHORIBOHYDROLASE"/>
    <property type="match status" value="1"/>
</dbReference>
<sequence>MSTTEVESLAKLRRLLADGSSVCDLRLQDLDLTEVETELLGIDDFTGVVVLGGRMSDDLHRHLRLHGALVFPADPGVPFDAWRSRLYRPRELYAGLHEHGYDATPDARAYHWSLEPDQDVYSSLLRAIHDDSISDALGEFVDGRTLVGVMGGHAVQRGSADYTAAANLGHSLASAGAVVATGGGPGAMEAANLGALCTDPALLAPAIEQLATVPSFRPDITAWARVAFEVRDNVTADTGAPRSLGIPTWFYGHEPPNAFANRMAKFFSNALREDILLRVCNGGIIVLPGAAGTVQEIFQVATALYYADSARNVLPPLVLVGEQYWSTQVPVWDVLQALAADRPMAGAIHLVGDVETACSTIADIASAQECTHRPTEGGKAP</sequence>
<comment type="caution">
    <text evidence="1">The sequence shown here is derived from an EMBL/GenBank/DDBJ whole genome shotgun (WGS) entry which is preliminary data.</text>
</comment>
<organism evidence="1 2">
    <name type="scientific">Flexivirga alba</name>
    <dbReference type="NCBI Taxonomy" id="702742"/>
    <lineage>
        <taxon>Bacteria</taxon>
        <taxon>Bacillati</taxon>
        <taxon>Actinomycetota</taxon>
        <taxon>Actinomycetes</taxon>
        <taxon>Micrococcales</taxon>
        <taxon>Dermacoccaceae</taxon>
        <taxon>Flexivirga</taxon>
    </lineage>
</organism>
<dbReference type="Pfam" id="PF18306">
    <property type="entry name" value="LDcluster4"/>
    <property type="match status" value="1"/>
</dbReference>
<gene>
    <name evidence="1" type="ORF">ACFQDH_13920</name>
</gene>
<protein>
    <submittedName>
        <fullName evidence="1">LOG family protein</fullName>
        <ecNumber evidence="1">3.2.2.-</ecNumber>
    </submittedName>
</protein>
<keyword evidence="1" id="KW-0378">Hydrolase</keyword>
<dbReference type="EC" id="3.2.2.-" evidence="1"/>
<dbReference type="Pfam" id="PF03641">
    <property type="entry name" value="Lysine_decarbox"/>
    <property type="match status" value="1"/>
</dbReference>
<dbReference type="InterPro" id="IPR052341">
    <property type="entry name" value="LOG_family_nucleotidases"/>
</dbReference>
<dbReference type="GO" id="GO:0016798">
    <property type="term" value="F:hydrolase activity, acting on glycosyl bonds"/>
    <property type="evidence" value="ECO:0007669"/>
    <property type="project" value="UniProtKB-KW"/>
</dbReference>
<evidence type="ECO:0000313" key="2">
    <source>
        <dbReference type="Proteomes" id="UP001596298"/>
    </source>
</evidence>
<dbReference type="Gene3D" id="3.40.50.450">
    <property type="match status" value="1"/>
</dbReference>
<evidence type="ECO:0000313" key="1">
    <source>
        <dbReference type="EMBL" id="MFC6706323.1"/>
    </source>
</evidence>
<dbReference type="SUPFAM" id="SSF102405">
    <property type="entry name" value="MCP/YpsA-like"/>
    <property type="match status" value="1"/>
</dbReference>
<dbReference type="RefSeq" id="WP_382402269.1">
    <property type="nucleotide sequence ID" value="NZ_JBHSWH010000001.1"/>
</dbReference>
<dbReference type="Proteomes" id="UP001596298">
    <property type="component" value="Unassembled WGS sequence"/>
</dbReference>
<accession>A0ABW2AHK7</accession>
<dbReference type="PANTHER" id="PTHR43393:SF3">
    <property type="entry name" value="LYSINE DECARBOXYLASE-LIKE PROTEIN"/>
    <property type="match status" value="1"/>
</dbReference>